<keyword evidence="7" id="KW-0139">CF(1)</keyword>
<sequence length="273" mass="29867">MRGISRNSLAEATRRLDENVLASADAAQHAVSLGSELFEVVAVLDREHSLRRWLADQANPVEAKTGLVGQVLEGKVSPSTVIVVNDVVSQPWSGARDMTNALERLAVYATVTSVEGTRLDELEDELFRFQRIVISEPELRAALTREGVEESQLFSLVENLLSGKVNSATLALVGQAVTRPRGRTLEQALEHLGQLVADRAQRYIAVVRSAHPLSEAQLERLRTLLTRKYDRAIHLNTEVDPDIVGGLSVRVGDEVIDGTIAGRIAEVQRRLAG</sequence>
<evidence type="ECO:0000256" key="1">
    <source>
        <dbReference type="ARBA" id="ARBA00004370"/>
    </source>
</evidence>
<dbReference type="HAMAP" id="MF_01416">
    <property type="entry name" value="ATP_synth_delta_bact"/>
    <property type="match status" value="1"/>
</dbReference>
<keyword evidence="2 7" id="KW-0813">Transport</keyword>
<keyword evidence="9" id="KW-1185">Reference proteome</keyword>
<keyword evidence="5 7" id="KW-0472">Membrane</keyword>
<keyword evidence="7" id="KW-1003">Cell membrane</keyword>
<protein>
    <recommendedName>
        <fullName evidence="7">ATP synthase subunit delta</fullName>
    </recommendedName>
    <alternativeName>
        <fullName evidence="7">ATP synthase F(1) sector subunit delta</fullName>
    </alternativeName>
    <alternativeName>
        <fullName evidence="7">F-type ATPase subunit delta</fullName>
        <shortName evidence="7">F-ATPase subunit delta</shortName>
    </alternativeName>
</protein>
<evidence type="ECO:0000256" key="4">
    <source>
        <dbReference type="ARBA" id="ARBA00023065"/>
    </source>
</evidence>
<dbReference type="Pfam" id="PF00213">
    <property type="entry name" value="OSCP"/>
    <property type="match status" value="1"/>
</dbReference>
<dbReference type="NCBIfam" id="TIGR01145">
    <property type="entry name" value="ATP_synt_delta"/>
    <property type="match status" value="1"/>
</dbReference>
<dbReference type="RefSeq" id="WP_193124100.1">
    <property type="nucleotide sequence ID" value="NZ_JADBGI010000025.1"/>
</dbReference>
<evidence type="ECO:0000256" key="7">
    <source>
        <dbReference type="HAMAP-Rule" id="MF_01416"/>
    </source>
</evidence>
<dbReference type="EMBL" id="JADBGI010000025">
    <property type="protein sequence ID" value="MBE3001509.1"/>
    <property type="molecule type" value="Genomic_DNA"/>
</dbReference>
<comment type="function">
    <text evidence="7">This protein is part of the stalk that links CF(0) to CF(1). It either transmits conformational changes from CF(0) to CF(1) or is implicated in proton conduction.</text>
</comment>
<comment type="caution">
    <text evidence="8">The sequence shown here is derived from an EMBL/GenBank/DDBJ whole genome shotgun (WGS) entry which is preliminary data.</text>
</comment>
<name>A0ABR9PCH4_9ACTN</name>
<evidence type="ECO:0000256" key="2">
    <source>
        <dbReference type="ARBA" id="ARBA00022448"/>
    </source>
</evidence>
<keyword evidence="3 7" id="KW-0375">Hydrogen ion transport</keyword>
<organism evidence="8 9">
    <name type="scientific">Nocardiopsis coralli</name>
    <dbReference type="NCBI Taxonomy" id="2772213"/>
    <lineage>
        <taxon>Bacteria</taxon>
        <taxon>Bacillati</taxon>
        <taxon>Actinomycetota</taxon>
        <taxon>Actinomycetes</taxon>
        <taxon>Streptosporangiales</taxon>
        <taxon>Nocardiopsidaceae</taxon>
        <taxon>Nocardiopsis</taxon>
    </lineage>
</organism>
<keyword evidence="6 7" id="KW-0066">ATP synthesis</keyword>
<dbReference type="InterPro" id="IPR000711">
    <property type="entry name" value="ATPase_OSCP/dsu"/>
</dbReference>
<accession>A0ABR9PCH4</accession>
<comment type="function">
    <text evidence="7">F(1)F(0) ATP synthase produces ATP from ADP in the presence of a proton or sodium gradient. F-type ATPases consist of two structural domains, F(1) containing the extramembraneous catalytic core and F(0) containing the membrane proton channel, linked together by a central stalk and a peripheral stalk. During catalysis, ATP synthesis in the catalytic domain of F(1) is coupled via a rotary mechanism of the central stalk subunits to proton translocation.</text>
</comment>
<comment type="similarity">
    <text evidence="7">Belongs to the ATPase delta chain family.</text>
</comment>
<proteinExistence type="inferred from homology"/>
<dbReference type="PANTHER" id="PTHR11910">
    <property type="entry name" value="ATP SYNTHASE DELTA CHAIN"/>
    <property type="match status" value="1"/>
</dbReference>
<evidence type="ECO:0000256" key="3">
    <source>
        <dbReference type="ARBA" id="ARBA00022781"/>
    </source>
</evidence>
<keyword evidence="4 7" id="KW-0406">Ion transport</keyword>
<reference evidence="8 9" key="1">
    <citation type="submission" date="2020-09" db="EMBL/GenBank/DDBJ databases">
        <title>Diversity and distribution of actinomycetes associated with coral in the coast of Hainan.</title>
        <authorList>
            <person name="Li F."/>
        </authorList>
    </citation>
    <scope>NUCLEOTIDE SEQUENCE [LARGE SCALE GENOMIC DNA]</scope>
    <source>
        <strain evidence="8 9">HNM0947</strain>
    </source>
</reference>
<dbReference type="Proteomes" id="UP000806528">
    <property type="component" value="Unassembled WGS sequence"/>
</dbReference>
<evidence type="ECO:0000256" key="5">
    <source>
        <dbReference type="ARBA" id="ARBA00023136"/>
    </source>
</evidence>
<evidence type="ECO:0000313" key="8">
    <source>
        <dbReference type="EMBL" id="MBE3001509.1"/>
    </source>
</evidence>
<evidence type="ECO:0000313" key="9">
    <source>
        <dbReference type="Proteomes" id="UP000806528"/>
    </source>
</evidence>
<dbReference type="NCBIfam" id="NF009967">
    <property type="entry name" value="PRK13430.1"/>
    <property type="match status" value="1"/>
</dbReference>
<gene>
    <name evidence="7" type="primary">atpH</name>
    <name evidence="8" type="ORF">IDM40_22850</name>
</gene>
<evidence type="ECO:0000256" key="6">
    <source>
        <dbReference type="ARBA" id="ARBA00023310"/>
    </source>
</evidence>
<comment type="subcellular location">
    <subcellularLocation>
        <location evidence="7">Cell membrane</location>
        <topology evidence="7">Peripheral membrane protein</topology>
    </subcellularLocation>
    <subcellularLocation>
        <location evidence="1">Membrane</location>
    </subcellularLocation>
</comment>